<dbReference type="SUPFAM" id="SSF52151">
    <property type="entry name" value="FabD/lysophospholipase-like"/>
    <property type="match status" value="1"/>
</dbReference>
<dbReference type="Pfam" id="PF01734">
    <property type="entry name" value="Patatin"/>
    <property type="match status" value="1"/>
</dbReference>
<keyword evidence="3 4" id="KW-0443">Lipid metabolism</keyword>
<organism evidence="6 7">
    <name type="scientific">Azospira restricta</name>
    <dbReference type="NCBI Taxonomy" id="404405"/>
    <lineage>
        <taxon>Bacteria</taxon>
        <taxon>Pseudomonadati</taxon>
        <taxon>Pseudomonadota</taxon>
        <taxon>Betaproteobacteria</taxon>
        <taxon>Rhodocyclales</taxon>
        <taxon>Rhodocyclaceae</taxon>
        <taxon>Azospira</taxon>
    </lineage>
</organism>
<reference evidence="6" key="1">
    <citation type="submission" date="2020-11" db="EMBL/GenBank/DDBJ databases">
        <title>Azospira restricta DSM 18626 genome sequence.</title>
        <authorList>
            <person name="Moe W.M."/>
        </authorList>
    </citation>
    <scope>NUCLEOTIDE SEQUENCE</scope>
    <source>
        <strain evidence="6">DSM 18626</strain>
    </source>
</reference>
<dbReference type="PANTHER" id="PTHR14226:SF57">
    <property type="entry name" value="BLR7027 PROTEIN"/>
    <property type="match status" value="1"/>
</dbReference>
<dbReference type="EMBL" id="CP064781">
    <property type="protein sequence ID" value="QRJ65215.1"/>
    <property type="molecule type" value="Genomic_DNA"/>
</dbReference>
<keyword evidence="7" id="KW-1185">Reference proteome</keyword>
<comment type="caution">
    <text evidence="4">Lacks conserved residue(s) required for the propagation of feature annotation.</text>
</comment>
<dbReference type="AlphaFoldDB" id="A0A974SRK7"/>
<dbReference type="RefSeq" id="WP_203388740.1">
    <property type="nucleotide sequence ID" value="NZ_CP064781.1"/>
</dbReference>
<feature type="domain" description="PNPLA" evidence="5">
    <location>
        <begin position="10"/>
        <end position="223"/>
    </location>
</feature>
<evidence type="ECO:0000313" key="6">
    <source>
        <dbReference type="EMBL" id="QRJ65215.1"/>
    </source>
</evidence>
<evidence type="ECO:0000313" key="7">
    <source>
        <dbReference type="Proteomes" id="UP000663444"/>
    </source>
</evidence>
<dbReference type="InterPro" id="IPR002641">
    <property type="entry name" value="PNPLA_dom"/>
</dbReference>
<sequence length="380" mass="41251">MTADNSRTALVLPGGGARAAYQAGVLAAIRDLLPDATVNPFPILCGTSAGAINAATLACNAGNFRAAVEVLNDVWRNMRASDVYRADALGVATSGARWLSSLALGWFIRRSPRSLLDNEPLRQMLLRRLDFANIDRNLADGALRAVSVTASGYTSGHSVTFFQAHAEVDTWTRTHRFGCRDRLGVEHLMASSAIPFVFPAVKLNREWFGDGSMRQLAPISPAIHLGAEKVLVIGAGRINEQIERRRGETYPSLAQVAGHALSSIFLDGLSVDIERMQRINRTLSVIPDEVKARAGIALRPIETLVIAPSQRLDFLAARHARALPRAVRVLLRGMGAMNRAGGALTSYLLFEQPYTRALIELGYRDTEALADEVRAFLGIS</sequence>
<dbReference type="PANTHER" id="PTHR14226">
    <property type="entry name" value="NEUROPATHY TARGET ESTERASE/SWISS CHEESE D.MELANOGASTER"/>
    <property type="match status" value="1"/>
</dbReference>
<evidence type="ECO:0000259" key="5">
    <source>
        <dbReference type="PROSITE" id="PS51635"/>
    </source>
</evidence>
<accession>A0A974SRK7</accession>
<evidence type="ECO:0000256" key="2">
    <source>
        <dbReference type="ARBA" id="ARBA00022963"/>
    </source>
</evidence>
<evidence type="ECO:0000256" key="4">
    <source>
        <dbReference type="PROSITE-ProRule" id="PRU01161"/>
    </source>
</evidence>
<dbReference type="Gene3D" id="3.40.1090.10">
    <property type="entry name" value="Cytosolic phospholipase A2 catalytic domain"/>
    <property type="match status" value="1"/>
</dbReference>
<keyword evidence="2 4" id="KW-0442">Lipid degradation</keyword>
<dbReference type="PROSITE" id="PS51635">
    <property type="entry name" value="PNPLA"/>
    <property type="match status" value="1"/>
</dbReference>
<feature type="active site" description="Proton acceptor" evidence="4">
    <location>
        <position position="210"/>
    </location>
</feature>
<dbReference type="InterPro" id="IPR016035">
    <property type="entry name" value="Acyl_Trfase/lysoPLipase"/>
</dbReference>
<dbReference type="KEGG" id="ares:IWH25_07745"/>
<dbReference type="GO" id="GO:0016042">
    <property type="term" value="P:lipid catabolic process"/>
    <property type="evidence" value="ECO:0007669"/>
    <property type="project" value="UniProtKB-UniRule"/>
</dbReference>
<feature type="active site" description="Nucleophile" evidence="4">
    <location>
        <position position="48"/>
    </location>
</feature>
<dbReference type="GO" id="GO:0016787">
    <property type="term" value="F:hydrolase activity"/>
    <property type="evidence" value="ECO:0007669"/>
    <property type="project" value="UniProtKB-UniRule"/>
</dbReference>
<name>A0A974SRK7_9RHOO</name>
<keyword evidence="1 4" id="KW-0378">Hydrolase</keyword>
<gene>
    <name evidence="6" type="ORF">IWH25_07745</name>
</gene>
<proteinExistence type="predicted"/>
<dbReference type="InterPro" id="IPR050301">
    <property type="entry name" value="NTE"/>
</dbReference>
<evidence type="ECO:0000256" key="3">
    <source>
        <dbReference type="ARBA" id="ARBA00023098"/>
    </source>
</evidence>
<evidence type="ECO:0000256" key="1">
    <source>
        <dbReference type="ARBA" id="ARBA00022801"/>
    </source>
</evidence>
<dbReference type="CDD" id="cd07209">
    <property type="entry name" value="Pat_hypo_Ecoli_Z1214_like"/>
    <property type="match status" value="1"/>
</dbReference>
<dbReference type="Proteomes" id="UP000663444">
    <property type="component" value="Chromosome"/>
</dbReference>
<protein>
    <submittedName>
        <fullName evidence="6">Patatin-like phospholipase family protein</fullName>
    </submittedName>
</protein>
<feature type="short sequence motif" description="GXSXG" evidence="4">
    <location>
        <begin position="46"/>
        <end position="50"/>
    </location>
</feature>